<dbReference type="EMBL" id="FXUL01000041">
    <property type="protein sequence ID" value="SMP81071.1"/>
    <property type="molecule type" value="Genomic_DNA"/>
</dbReference>
<reference evidence="1 2" key="1">
    <citation type="submission" date="2017-05" db="EMBL/GenBank/DDBJ databases">
        <authorList>
            <person name="Varghese N."/>
            <person name="Submissions S."/>
        </authorList>
    </citation>
    <scope>NUCLEOTIDE SEQUENCE [LARGE SCALE GENOMIC DNA]</scope>
    <source>
        <strain evidence="1 2">DSM 26001</strain>
    </source>
</reference>
<name>A0ABY1QUA5_9BURK</name>
<dbReference type="Proteomes" id="UP001158049">
    <property type="component" value="Unassembled WGS sequence"/>
</dbReference>
<organism evidence="1 2">
    <name type="scientific">Noviherbaspirillum suwonense</name>
    <dbReference type="NCBI Taxonomy" id="1224511"/>
    <lineage>
        <taxon>Bacteria</taxon>
        <taxon>Pseudomonadati</taxon>
        <taxon>Pseudomonadota</taxon>
        <taxon>Betaproteobacteria</taxon>
        <taxon>Burkholderiales</taxon>
        <taxon>Oxalobacteraceae</taxon>
        <taxon>Noviherbaspirillum</taxon>
    </lineage>
</organism>
<comment type="caution">
    <text evidence="1">The sequence shown here is derived from an EMBL/GenBank/DDBJ whole genome shotgun (WGS) entry which is preliminary data.</text>
</comment>
<protein>
    <submittedName>
        <fullName evidence="1">Uncharacterized protein</fullName>
    </submittedName>
</protein>
<gene>
    <name evidence="1" type="ORF">SAMN06295970_14119</name>
</gene>
<accession>A0ABY1QUA5</accession>
<evidence type="ECO:0000313" key="2">
    <source>
        <dbReference type="Proteomes" id="UP001158049"/>
    </source>
</evidence>
<evidence type="ECO:0000313" key="1">
    <source>
        <dbReference type="EMBL" id="SMP81071.1"/>
    </source>
</evidence>
<keyword evidence="2" id="KW-1185">Reference proteome</keyword>
<proteinExistence type="predicted"/>
<sequence length="68" mass="7151">MPQRMMNPHCTGLDAVTTVKGATNTVVFLAYVEQAVVLTLGADAIVVIDTFGVDKVSGIRTTSEVVKA</sequence>